<name>A0ABN3UJ85_9MICO</name>
<dbReference type="RefSeq" id="WP_344190064.1">
    <property type="nucleotide sequence ID" value="NZ_BAAARN010000001.1"/>
</dbReference>
<accession>A0ABN3UJ85</accession>
<organism evidence="1 2">
    <name type="scientific">Pedococcus aerophilus</name>
    <dbReference type="NCBI Taxonomy" id="436356"/>
    <lineage>
        <taxon>Bacteria</taxon>
        <taxon>Bacillati</taxon>
        <taxon>Actinomycetota</taxon>
        <taxon>Actinomycetes</taxon>
        <taxon>Micrococcales</taxon>
        <taxon>Intrasporangiaceae</taxon>
        <taxon>Pedococcus</taxon>
    </lineage>
</organism>
<proteinExistence type="predicted"/>
<dbReference type="SUPFAM" id="SSF101386">
    <property type="entry name" value="all-alpha NTP pyrophosphatases"/>
    <property type="match status" value="1"/>
</dbReference>
<evidence type="ECO:0000313" key="1">
    <source>
        <dbReference type="EMBL" id="GAA2731682.1"/>
    </source>
</evidence>
<dbReference type="InterPro" id="IPR038735">
    <property type="entry name" value="MSMEG_1276-like_NTP-PPase_dom"/>
</dbReference>
<dbReference type="EMBL" id="BAAARN010000001">
    <property type="protein sequence ID" value="GAA2731682.1"/>
    <property type="molecule type" value="Genomic_DNA"/>
</dbReference>
<keyword evidence="2" id="KW-1185">Reference proteome</keyword>
<dbReference type="CDD" id="cd11532">
    <property type="entry name" value="NTP-PPase_COG4997"/>
    <property type="match status" value="1"/>
</dbReference>
<gene>
    <name evidence="1" type="ORF">GCM10009867_05870</name>
</gene>
<dbReference type="Proteomes" id="UP001501326">
    <property type="component" value="Unassembled WGS sequence"/>
</dbReference>
<protein>
    <submittedName>
        <fullName evidence="1">Nucleoside triphosphate pyrophosphohydrolase</fullName>
    </submittedName>
</protein>
<evidence type="ECO:0000313" key="2">
    <source>
        <dbReference type="Proteomes" id="UP001501326"/>
    </source>
</evidence>
<comment type="caution">
    <text evidence="1">The sequence shown here is derived from an EMBL/GenBank/DDBJ whole genome shotgun (WGS) entry which is preliminary data.</text>
</comment>
<sequence length="114" mass="13000">MPEMRHRKLVRDRIPTIIRSRGEKARTTVLAPAEFTPALLDKLVEESVELRMAPTREQLDELADVWEVLTTVVTDLGFTMDEVEQAATFKRVVRGGFSERVWLESTSSDQAVKN</sequence>
<reference evidence="1 2" key="1">
    <citation type="journal article" date="2019" name="Int. J. Syst. Evol. Microbiol.">
        <title>The Global Catalogue of Microorganisms (GCM) 10K type strain sequencing project: providing services to taxonomists for standard genome sequencing and annotation.</title>
        <authorList>
            <consortium name="The Broad Institute Genomics Platform"/>
            <consortium name="The Broad Institute Genome Sequencing Center for Infectious Disease"/>
            <person name="Wu L."/>
            <person name="Ma J."/>
        </authorList>
    </citation>
    <scope>NUCLEOTIDE SEQUENCE [LARGE SCALE GENOMIC DNA]</scope>
    <source>
        <strain evidence="1 2">JCM 16378</strain>
    </source>
</reference>